<dbReference type="GO" id="GO:0016020">
    <property type="term" value="C:membrane"/>
    <property type="evidence" value="ECO:0007669"/>
    <property type="project" value="InterPro"/>
</dbReference>
<sequence>MPFTPRKTRLTLVVMFMFVIGILIYSTVPEEKNSQKIPRKNKYKDSNKPILQKEKNLKAAIVGLVRNSDMYSITESIRQLDDRFNKNFNYPIILLNDEPFTEEFKHKVQTVTKANITFGLVEGESWGYPPWVDQEKAKEERETAKYMYAKSESYRFMCRFQSGFIFNHPLLKDLDYYWRIEPDVKYFCDIEYDPFKYMRDNKLMYGWVIAFNELMDTVRTLWDKTVDFMEEFPQHIPENNFLEYVKNKRGYNGCHFWSNFEIVDLRLYRSQAYTDYFNFLDSTGGFFYERWGDAPIHSIAAAMFLRKDQIHFFEDIGYSHPGAGHCPKDSAIKGACHCNPAKNRAIQIRCARRWLKLQ</sequence>
<keyword evidence="4" id="KW-1133">Transmembrane helix</keyword>
<feature type="active site" description="Nucleophile" evidence="3">
    <location>
        <position position="261"/>
    </location>
</feature>
<gene>
    <name evidence="5" type="ORF">BB558_003409</name>
</gene>
<dbReference type="Proteomes" id="UP000245591">
    <property type="component" value="Unassembled WGS sequence"/>
</dbReference>
<dbReference type="AlphaFoldDB" id="A0A2U1J696"/>
<dbReference type="PANTHER" id="PTHR31121:SF6">
    <property type="entry name" value="ALPHA-1,2 MANNOSYLTRANSFERASE KTR1"/>
    <property type="match status" value="1"/>
</dbReference>
<dbReference type="GO" id="GO:0000032">
    <property type="term" value="P:cell wall mannoprotein biosynthetic process"/>
    <property type="evidence" value="ECO:0007669"/>
    <property type="project" value="TreeGrafter"/>
</dbReference>
<evidence type="ECO:0000313" key="6">
    <source>
        <dbReference type="Proteomes" id="UP000245591"/>
    </source>
</evidence>
<keyword evidence="2" id="KW-0808">Transferase</keyword>
<dbReference type="InterPro" id="IPR002685">
    <property type="entry name" value="Glyco_trans_15"/>
</dbReference>
<reference evidence="5 6" key="1">
    <citation type="journal article" date="2018" name="MBio">
        <title>Comparative Genomics Reveals the Core Gene Toolbox for the Fungus-Insect Symbiosis.</title>
        <authorList>
            <person name="Wang Y."/>
            <person name="Stata M."/>
            <person name="Wang W."/>
            <person name="Stajich J.E."/>
            <person name="White M.M."/>
            <person name="Moncalvo J.M."/>
        </authorList>
    </citation>
    <scope>NUCLEOTIDE SEQUENCE [LARGE SCALE GENOMIC DNA]</scope>
    <source>
        <strain evidence="5 6">AUS-126-30</strain>
    </source>
</reference>
<evidence type="ECO:0000256" key="1">
    <source>
        <dbReference type="ARBA" id="ARBA00007677"/>
    </source>
</evidence>
<proteinExistence type="inferred from homology"/>
<comment type="caution">
    <text evidence="5">The sequence shown here is derived from an EMBL/GenBank/DDBJ whole genome shotgun (WGS) entry which is preliminary data.</text>
</comment>
<keyword evidence="4" id="KW-0812">Transmembrane</keyword>
<organism evidence="5 6">
    <name type="scientific">Smittium angustum</name>
    <dbReference type="NCBI Taxonomy" id="133377"/>
    <lineage>
        <taxon>Eukaryota</taxon>
        <taxon>Fungi</taxon>
        <taxon>Fungi incertae sedis</taxon>
        <taxon>Zoopagomycota</taxon>
        <taxon>Kickxellomycotina</taxon>
        <taxon>Harpellomycetes</taxon>
        <taxon>Harpellales</taxon>
        <taxon>Legeriomycetaceae</taxon>
        <taxon>Smittium</taxon>
    </lineage>
</organism>
<evidence type="ECO:0008006" key="7">
    <source>
        <dbReference type="Google" id="ProtNLM"/>
    </source>
</evidence>
<evidence type="ECO:0000256" key="4">
    <source>
        <dbReference type="SAM" id="Phobius"/>
    </source>
</evidence>
<dbReference type="GO" id="GO:0006487">
    <property type="term" value="P:protein N-linked glycosylation"/>
    <property type="evidence" value="ECO:0007669"/>
    <property type="project" value="TreeGrafter"/>
</dbReference>
<dbReference type="GO" id="GO:0005794">
    <property type="term" value="C:Golgi apparatus"/>
    <property type="evidence" value="ECO:0007669"/>
    <property type="project" value="TreeGrafter"/>
</dbReference>
<dbReference type="PANTHER" id="PTHR31121">
    <property type="entry name" value="ALPHA-1,2 MANNOSYLTRANSFERASE KTR1"/>
    <property type="match status" value="1"/>
</dbReference>
<dbReference type="SUPFAM" id="SSF53448">
    <property type="entry name" value="Nucleotide-diphospho-sugar transferases"/>
    <property type="match status" value="1"/>
</dbReference>
<dbReference type="InterPro" id="IPR029044">
    <property type="entry name" value="Nucleotide-diphossugar_trans"/>
</dbReference>
<keyword evidence="6" id="KW-1185">Reference proteome</keyword>
<dbReference type="GO" id="GO:0000026">
    <property type="term" value="F:alpha-1,2-mannosyltransferase activity"/>
    <property type="evidence" value="ECO:0007669"/>
    <property type="project" value="TreeGrafter"/>
</dbReference>
<keyword evidence="4" id="KW-0472">Membrane</keyword>
<dbReference type="Gene3D" id="3.90.550.10">
    <property type="entry name" value="Spore Coat Polysaccharide Biosynthesis Protein SpsA, Chain A"/>
    <property type="match status" value="1"/>
</dbReference>
<evidence type="ECO:0000256" key="3">
    <source>
        <dbReference type="PIRSR" id="PIRSR018153-1"/>
    </source>
</evidence>
<dbReference type="Pfam" id="PF01793">
    <property type="entry name" value="Glyco_transf_15"/>
    <property type="match status" value="1"/>
</dbReference>
<accession>A0A2U1J696</accession>
<dbReference type="FunFam" id="3.90.550.10:FF:000051">
    <property type="entry name" value="Alpha-1,2-mannosyltransferase (Ktr4)"/>
    <property type="match status" value="1"/>
</dbReference>
<evidence type="ECO:0000256" key="2">
    <source>
        <dbReference type="ARBA" id="ARBA00022679"/>
    </source>
</evidence>
<evidence type="ECO:0000313" key="5">
    <source>
        <dbReference type="EMBL" id="PWA00539.1"/>
    </source>
</evidence>
<feature type="transmembrane region" description="Helical" evidence="4">
    <location>
        <begin position="12"/>
        <end position="28"/>
    </location>
</feature>
<comment type="similarity">
    <text evidence="1">Belongs to the glycosyltransferase 15 family.</text>
</comment>
<dbReference type="PIRSF" id="PIRSF018153">
    <property type="entry name" value="Glyco_trans_15"/>
    <property type="match status" value="1"/>
</dbReference>
<protein>
    <recommendedName>
        <fullName evidence="7">Glycosyltransferase family 15 protein</fullName>
    </recommendedName>
</protein>
<name>A0A2U1J696_SMIAN</name>
<dbReference type="EMBL" id="MBFU01000330">
    <property type="protein sequence ID" value="PWA00539.1"/>
    <property type="molecule type" value="Genomic_DNA"/>
</dbReference>